<keyword evidence="1" id="KW-0547">Nucleotide-binding</keyword>
<sequence length="375" mass="42006">MAALGQAARCPAIAQGALLLPAWIPTPLRQLGQRLRGAAANQSELLGWFEDKAHSRGYQLSDGQRRVIHCMAEQLAQLEQGQPRSLYLYGSVGRGKSWLLDGFFQAVPVQAKLRLHFHDFFARLHQGMHRHRALDDALGATLDELVGDCQVLCFDEFHVHDIGDAMLLTRLFNALFSRGVFLLVTSNYAPEGLLPNPLYHERFLPVIRLINSAMEVLEVGGDTDFRSLPANREHQRFTRGHYVWPGNAAQRQALKVPEPQPVMLEVNKRPLRALAVDGRRVVLGFDDLCEKATAVIDYLVLAGQYDEWIIDGLDDLSECSLAAQQRFVNLVDVLYDQDRQVLVIGKRPLEESLGGPLADLMRTRSRLGQLHQVGP</sequence>
<dbReference type="Proteomes" id="UP000185146">
    <property type="component" value="Chromosome"/>
</dbReference>
<protein>
    <submittedName>
        <fullName evidence="3">Cell division protein ZapE</fullName>
    </submittedName>
</protein>
<keyword evidence="2" id="KW-0067">ATP-binding</keyword>
<dbReference type="GO" id="GO:0032153">
    <property type="term" value="C:cell division site"/>
    <property type="evidence" value="ECO:0007669"/>
    <property type="project" value="TreeGrafter"/>
</dbReference>
<dbReference type="InterPro" id="IPR027417">
    <property type="entry name" value="P-loop_NTPase"/>
</dbReference>
<dbReference type="InterPro" id="IPR005654">
    <property type="entry name" value="ATPase_AFG1-like"/>
</dbReference>
<evidence type="ECO:0000313" key="3">
    <source>
        <dbReference type="EMBL" id="APO81679.1"/>
    </source>
</evidence>
<evidence type="ECO:0000256" key="1">
    <source>
        <dbReference type="ARBA" id="ARBA00022741"/>
    </source>
</evidence>
<dbReference type="Pfam" id="PF03969">
    <property type="entry name" value="AFG1_ATPase"/>
    <property type="match status" value="1"/>
</dbReference>
<dbReference type="GO" id="GO:0051301">
    <property type="term" value="P:cell division"/>
    <property type="evidence" value="ECO:0007669"/>
    <property type="project" value="UniProtKB-KW"/>
</dbReference>
<dbReference type="AlphaFoldDB" id="A0A1L5PNF6"/>
<evidence type="ECO:0000313" key="4">
    <source>
        <dbReference type="Proteomes" id="UP000185146"/>
    </source>
</evidence>
<name>A0A1L5PNF6_PSEPU</name>
<dbReference type="GO" id="GO:0005524">
    <property type="term" value="F:ATP binding"/>
    <property type="evidence" value="ECO:0007669"/>
    <property type="project" value="UniProtKB-KW"/>
</dbReference>
<evidence type="ECO:0000256" key="2">
    <source>
        <dbReference type="ARBA" id="ARBA00022840"/>
    </source>
</evidence>
<dbReference type="GO" id="GO:0005737">
    <property type="term" value="C:cytoplasm"/>
    <property type="evidence" value="ECO:0007669"/>
    <property type="project" value="TreeGrafter"/>
</dbReference>
<gene>
    <name evidence="3" type="ORF">BL240_09560</name>
</gene>
<dbReference type="EMBL" id="CP018743">
    <property type="protein sequence ID" value="APO81679.1"/>
    <property type="molecule type" value="Genomic_DNA"/>
</dbReference>
<dbReference type="GO" id="GO:0016887">
    <property type="term" value="F:ATP hydrolysis activity"/>
    <property type="evidence" value="ECO:0007669"/>
    <property type="project" value="InterPro"/>
</dbReference>
<dbReference type="PANTHER" id="PTHR12169:SF6">
    <property type="entry name" value="AFG1-LIKE ATPASE"/>
    <property type="match status" value="1"/>
</dbReference>
<keyword evidence="3" id="KW-0131">Cell cycle</keyword>
<dbReference type="SUPFAM" id="SSF52540">
    <property type="entry name" value="P-loop containing nucleoside triphosphate hydrolases"/>
    <property type="match status" value="1"/>
</dbReference>
<organism evidence="3 4">
    <name type="scientific">Pseudomonas putida</name>
    <name type="common">Arthrobacter siderocapsulatus</name>
    <dbReference type="NCBI Taxonomy" id="303"/>
    <lineage>
        <taxon>Bacteria</taxon>
        <taxon>Pseudomonadati</taxon>
        <taxon>Pseudomonadota</taxon>
        <taxon>Gammaproteobacteria</taxon>
        <taxon>Pseudomonadales</taxon>
        <taxon>Pseudomonadaceae</taxon>
        <taxon>Pseudomonas</taxon>
    </lineage>
</organism>
<dbReference type="PANTHER" id="PTHR12169">
    <property type="entry name" value="ATPASE N2B"/>
    <property type="match status" value="1"/>
</dbReference>
<dbReference type="Gene3D" id="3.40.50.300">
    <property type="entry name" value="P-loop containing nucleotide triphosphate hydrolases"/>
    <property type="match status" value="1"/>
</dbReference>
<keyword evidence="3" id="KW-0132">Cell division</keyword>
<accession>A0A1L5PNF6</accession>
<proteinExistence type="predicted"/>
<dbReference type="NCBIfam" id="NF040713">
    <property type="entry name" value="ZapE"/>
    <property type="match status" value="1"/>
</dbReference>
<reference evidence="3 4" key="1">
    <citation type="submission" date="2016-12" db="EMBL/GenBank/DDBJ databases">
        <title>Draft Genome Sequence of Mercury Resistant Pseudomonas DRA525.</title>
        <authorList>
            <person name="Drace K.M."/>
        </authorList>
    </citation>
    <scope>NUCLEOTIDE SEQUENCE [LARGE SCALE GENOMIC DNA]</scope>
    <source>
        <strain evidence="3 4">DRA525</strain>
    </source>
</reference>